<proteinExistence type="predicted"/>
<evidence type="ECO:0000313" key="2">
    <source>
        <dbReference type="EMBL" id="ASC71439.1"/>
    </source>
</evidence>
<gene>
    <name evidence="2" type="ORF">XM38_023910</name>
</gene>
<dbReference type="Pfam" id="PF16277">
    <property type="entry name" value="DUF4926"/>
    <property type="match status" value="1"/>
</dbReference>
<dbReference type="Proteomes" id="UP000191901">
    <property type="component" value="Chromosome"/>
</dbReference>
<reference evidence="2 3" key="1">
    <citation type="journal article" date="2016" name="Biochim. Biophys. Acta">
        <title>Characterization of red-shifted phycobilisomes isolated from the chlorophyll f-containing cyanobacterium Halomicronema hongdechloris.</title>
        <authorList>
            <person name="Li Y."/>
            <person name="Lin Y."/>
            <person name="Garvey C.J."/>
            <person name="Birch D."/>
            <person name="Corkery R.W."/>
            <person name="Loughlin P.C."/>
            <person name="Scheer H."/>
            <person name="Willows R.D."/>
            <person name="Chen M."/>
        </authorList>
    </citation>
    <scope>NUCLEOTIDE SEQUENCE [LARGE SCALE GENOMIC DNA]</scope>
    <source>
        <strain evidence="2 3">C2206</strain>
    </source>
</reference>
<name>A0A1Z3HMA3_9CYAN</name>
<dbReference type="InterPro" id="IPR032568">
    <property type="entry name" value="DUF4926"/>
</dbReference>
<keyword evidence="3" id="KW-1185">Reference proteome</keyword>
<dbReference type="KEGG" id="hhg:XM38_023910"/>
<organism evidence="2 3">
    <name type="scientific">Halomicronema hongdechloris C2206</name>
    <dbReference type="NCBI Taxonomy" id="1641165"/>
    <lineage>
        <taxon>Bacteria</taxon>
        <taxon>Bacillati</taxon>
        <taxon>Cyanobacteriota</taxon>
        <taxon>Cyanophyceae</taxon>
        <taxon>Nodosilineales</taxon>
        <taxon>Nodosilineaceae</taxon>
        <taxon>Halomicronema</taxon>
    </lineage>
</organism>
<dbReference type="AlphaFoldDB" id="A0A1Z3HMA3"/>
<evidence type="ECO:0000259" key="1">
    <source>
        <dbReference type="Pfam" id="PF10047"/>
    </source>
</evidence>
<evidence type="ECO:0000313" key="3">
    <source>
        <dbReference type="Proteomes" id="UP000191901"/>
    </source>
</evidence>
<dbReference type="RefSeq" id="WP_080813022.1">
    <property type="nucleotide sequence ID" value="NZ_CP021983.2"/>
</dbReference>
<dbReference type="Pfam" id="PF10047">
    <property type="entry name" value="DUF2281"/>
    <property type="match status" value="1"/>
</dbReference>
<feature type="domain" description="DUF2281" evidence="1">
    <location>
        <begin position="71"/>
        <end position="99"/>
    </location>
</feature>
<protein>
    <recommendedName>
        <fullName evidence="1">DUF2281 domain-containing protein</fullName>
    </recommendedName>
</protein>
<dbReference type="STRING" id="1641165.XM38_22720"/>
<sequence length="101" mass="11262">MIRELDVVTLTHDIPDHGLSKNTQGAVVHCYADGQGFEVEFIDTIGESTAVLTLESSDIQLEQEIIRARVLEILSTLPADLVAEVRDFAEFLQQRQHQKAS</sequence>
<accession>A0A1Z3HMA3</accession>
<dbReference type="EMBL" id="CP021983">
    <property type="protein sequence ID" value="ASC71439.1"/>
    <property type="molecule type" value="Genomic_DNA"/>
</dbReference>
<dbReference type="OrthoDB" id="517347at2"/>
<dbReference type="InterPro" id="IPR018739">
    <property type="entry name" value="DUF2281"/>
</dbReference>